<dbReference type="SUPFAM" id="SSF48726">
    <property type="entry name" value="Immunoglobulin"/>
    <property type="match status" value="1"/>
</dbReference>
<dbReference type="SUPFAM" id="SSF49265">
    <property type="entry name" value="Fibronectin type III"/>
    <property type="match status" value="1"/>
</dbReference>
<dbReference type="SMART" id="SM00060">
    <property type="entry name" value="FN3"/>
    <property type="match status" value="2"/>
</dbReference>
<keyword evidence="3" id="KW-1015">Disulfide bond</keyword>
<feature type="signal peptide" evidence="5">
    <location>
        <begin position="1"/>
        <end position="16"/>
    </location>
</feature>
<dbReference type="InterPro" id="IPR050958">
    <property type="entry name" value="Cell_Adh-Cytoskel_Orgn"/>
</dbReference>
<dbReference type="GO" id="GO:0009653">
    <property type="term" value="P:anatomical structure morphogenesis"/>
    <property type="evidence" value="ECO:0007669"/>
    <property type="project" value="UniProtKB-ARBA"/>
</dbReference>
<dbReference type="Gene3D" id="2.60.40.10">
    <property type="entry name" value="Immunoglobulins"/>
    <property type="match status" value="2"/>
</dbReference>
<proteinExistence type="predicted"/>
<dbReference type="PANTHER" id="PTHR45080:SF8">
    <property type="entry name" value="IG-LIKE DOMAIN-CONTAINING PROTEIN"/>
    <property type="match status" value="1"/>
</dbReference>
<keyword evidence="2" id="KW-0677">Repeat</keyword>
<evidence type="ECO:0000313" key="7">
    <source>
        <dbReference type="EMBL" id="GFT12047.1"/>
    </source>
</evidence>
<evidence type="ECO:0000313" key="8">
    <source>
        <dbReference type="Proteomes" id="UP000887013"/>
    </source>
</evidence>
<evidence type="ECO:0000259" key="6">
    <source>
        <dbReference type="PROSITE" id="PS50835"/>
    </source>
</evidence>
<keyword evidence="8" id="KW-1185">Reference proteome</keyword>
<protein>
    <submittedName>
        <fullName evidence="7">Ig-like domain-containing protein</fullName>
    </submittedName>
</protein>
<keyword evidence="4" id="KW-0393">Immunoglobulin domain</keyword>
<dbReference type="Pfam" id="PF00041">
    <property type="entry name" value="fn3"/>
    <property type="match status" value="1"/>
</dbReference>
<sequence>MIVRIFFTVLIPFVLAQTGHPRFDPPTESVILQEGSLAKIDCVAEGEPPLKYTWYNQSDEEITSDANNAVFSRRTENGCSLIFDVVNASHSGFYSCNAENMHGSSTKTYDIAVNTTSGNITKNETSTIDKVNILNVTEDSVEFAVETSGDPDSFYARYQEKLEKSETVQKFNKGDKVVVRNLTAGGLYTFQFQIESPNVIKLKSKIYNVTLLPRVPDVIFRSLKDGLLEIEWFRTFDDIRRETIDIYEISYNRVQQFRGTIWQRDDCEVNIRINRRCYYSRYTIAGLSPSNYYEIRLRAHTAAGYGKEYVNKIYAI</sequence>
<dbReference type="Pfam" id="PF07679">
    <property type="entry name" value="I-set"/>
    <property type="match status" value="1"/>
</dbReference>
<dbReference type="InterPro" id="IPR013098">
    <property type="entry name" value="Ig_I-set"/>
</dbReference>
<dbReference type="InterPro" id="IPR013783">
    <property type="entry name" value="Ig-like_fold"/>
</dbReference>
<dbReference type="InterPro" id="IPR003961">
    <property type="entry name" value="FN3_dom"/>
</dbReference>
<evidence type="ECO:0000256" key="4">
    <source>
        <dbReference type="ARBA" id="ARBA00023319"/>
    </source>
</evidence>
<dbReference type="SMART" id="SM00408">
    <property type="entry name" value="IGc2"/>
    <property type="match status" value="1"/>
</dbReference>
<dbReference type="AlphaFoldDB" id="A0A8X6TFQ6"/>
<reference evidence="7" key="1">
    <citation type="submission" date="2020-08" db="EMBL/GenBank/DDBJ databases">
        <title>Multicomponent nature underlies the extraordinary mechanical properties of spider dragline silk.</title>
        <authorList>
            <person name="Kono N."/>
            <person name="Nakamura H."/>
            <person name="Mori M."/>
            <person name="Yoshida Y."/>
            <person name="Ohtoshi R."/>
            <person name="Malay A.D."/>
            <person name="Moran D.A.P."/>
            <person name="Tomita M."/>
            <person name="Numata K."/>
            <person name="Arakawa K."/>
        </authorList>
    </citation>
    <scope>NUCLEOTIDE SEQUENCE</scope>
</reference>
<gene>
    <name evidence="7" type="primary">AVEN_225707_1</name>
    <name evidence="7" type="ORF">NPIL_174501</name>
</gene>
<accession>A0A8X6TFQ6</accession>
<feature type="domain" description="Ig-like" evidence="6">
    <location>
        <begin position="21"/>
        <end position="112"/>
    </location>
</feature>
<evidence type="ECO:0000256" key="2">
    <source>
        <dbReference type="ARBA" id="ARBA00022737"/>
    </source>
</evidence>
<dbReference type="InterPro" id="IPR003598">
    <property type="entry name" value="Ig_sub2"/>
</dbReference>
<dbReference type="OrthoDB" id="6437389at2759"/>
<dbReference type="PANTHER" id="PTHR45080">
    <property type="entry name" value="CONTACTIN 5"/>
    <property type="match status" value="1"/>
</dbReference>
<dbReference type="SMART" id="SM00409">
    <property type="entry name" value="IG"/>
    <property type="match status" value="1"/>
</dbReference>
<dbReference type="GO" id="GO:0030154">
    <property type="term" value="P:cell differentiation"/>
    <property type="evidence" value="ECO:0007669"/>
    <property type="project" value="UniProtKB-ARBA"/>
</dbReference>
<keyword evidence="1 5" id="KW-0732">Signal</keyword>
<name>A0A8X6TFQ6_NEPPI</name>
<dbReference type="EMBL" id="BMAW01104034">
    <property type="protein sequence ID" value="GFT12047.1"/>
    <property type="molecule type" value="Genomic_DNA"/>
</dbReference>
<dbReference type="InterPro" id="IPR007110">
    <property type="entry name" value="Ig-like_dom"/>
</dbReference>
<dbReference type="GO" id="GO:0005886">
    <property type="term" value="C:plasma membrane"/>
    <property type="evidence" value="ECO:0007669"/>
    <property type="project" value="TreeGrafter"/>
</dbReference>
<evidence type="ECO:0000256" key="5">
    <source>
        <dbReference type="SAM" id="SignalP"/>
    </source>
</evidence>
<dbReference type="PROSITE" id="PS50835">
    <property type="entry name" value="IG_LIKE"/>
    <property type="match status" value="1"/>
</dbReference>
<comment type="caution">
    <text evidence="7">The sequence shown here is derived from an EMBL/GenBank/DDBJ whole genome shotgun (WGS) entry which is preliminary data.</text>
</comment>
<dbReference type="CDD" id="cd00063">
    <property type="entry name" value="FN3"/>
    <property type="match status" value="1"/>
</dbReference>
<evidence type="ECO:0000256" key="1">
    <source>
        <dbReference type="ARBA" id="ARBA00022729"/>
    </source>
</evidence>
<evidence type="ECO:0000256" key="3">
    <source>
        <dbReference type="ARBA" id="ARBA00023157"/>
    </source>
</evidence>
<feature type="chain" id="PRO_5036484790" evidence="5">
    <location>
        <begin position="17"/>
        <end position="316"/>
    </location>
</feature>
<dbReference type="Proteomes" id="UP000887013">
    <property type="component" value="Unassembled WGS sequence"/>
</dbReference>
<dbReference type="InterPro" id="IPR036179">
    <property type="entry name" value="Ig-like_dom_sf"/>
</dbReference>
<dbReference type="InterPro" id="IPR036116">
    <property type="entry name" value="FN3_sf"/>
</dbReference>
<organism evidence="7 8">
    <name type="scientific">Nephila pilipes</name>
    <name type="common">Giant wood spider</name>
    <name type="synonym">Nephila maculata</name>
    <dbReference type="NCBI Taxonomy" id="299642"/>
    <lineage>
        <taxon>Eukaryota</taxon>
        <taxon>Metazoa</taxon>
        <taxon>Ecdysozoa</taxon>
        <taxon>Arthropoda</taxon>
        <taxon>Chelicerata</taxon>
        <taxon>Arachnida</taxon>
        <taxon>Araneae</taxon>
        <taxon>Araneomorphae</taxon>
        <taxon>Entelegynae</taxon>
        <taxon>Araneoidea</taxon>
        <taxon>Nephilidae</taxon>
        <taxon>Nephila</taxon>
    </lineage>
</organism>
<dbReference type="GO" id="GO:0007156">
    <property type="term" value="P:homophilic cell adhesion via plasma membrane adhesion molecules"/>
    <property type="evidence" value="ECO:0007669"/>
    <property type="project" value="TreeGrafter"/>
</dbReference>
<dbReference type="InterPro" id="IPR003599">
    <property type="entry name" value="Ig_sub"/>
</dbReference>